<dbReference type="PANTHER" id="PTHR43574">
    <property type="entry name" value="EPIMERASE-RELATED"/>
    <property type="match status" value="1"/>
</dbReference>
<keyword evidence="1" id="KW-0520">NAD</keyword>
<dbReference type="EMBL" id="JAVDRD010000003">
    <property type="protein sequence ID" value="MDR6510592.1"/>
    <property type="molecule type" value="Genomic_DNA"/>
</dbReference>
<comment type="caution">
    <text evidence="3">The sequence shown here is derived from an EMBL/GenBank/DDBJ whole genome shotgun (WGS) entry which is preliminary data.</text>
</comment>
<proteinExistence type="predicted"/>
<feature type="compositionally biased region" description="Basic and acidic residues" evidence="2">
    <location>
        <begin position="1"/>
        <end position="17"/>
    </location>
</feature>
<reference evidence="3 4" key="1">
    <citation type="submission" date="2023-07" db="EMBL/GenBank/DDBJ databases">
        <title>Sorghum-associated microbial communities from plants grown in Nebraska, USA.</title>
        <authorList>
            <person name="Schachtman D."/>
        </authorList>
    </citation>
    <scope>NUCLEOTIDE SEQUENCE [LARGE SCALE GENOMIC DNA]</scope>
    <source>
        <strain evidence="3 4">DS1027</strain>
    </source>
</reference>
<evidence type="ECO:0000313" key="4">
    <source>
        <dbReference type="Proteomes" id="UP001184150"/>
    </source>
</evidence>
<evidence type="ECO:0000256" key="2">
    <source>
        <dbReference type="SAM" id="MobiDB-lite"/>
    </source>
</evidence>
<dbReference type="Proteomes" id="UP001184150">
    <property type="component" value="Unassembled WGS sequence"/>
</dbReference>
<keyword evidence="4" id="KW-1185">Reference proteome</keyword>
<evidence type="ECO:0000313" key="3">
    <source>
        <dbReference type="EMBL" id="MDR6510592.1"/>
    </source>
</evidence>
<name>A0ABU1ML01_9SPHN</name>
<organism evidence="3 4">
    <name type="scientific">Novosphingobium capsulatum</name>
    <dbReference type="NCBI Taxonomy" id="13688"/>
    <lineage>
        <taxon>Bacteria</taxon>
        <taxon>Pseudomonadati</taxon>
        <taxon>Pseudomonadota</taxon>
        <taxon>Alphaproteobacteria</taxon>
        <taxon>Sphingomonadales</taxon>
        <taxon>Sphingomonadaceae</taxon>
        <taxon>Novosphingobium</taxon>
    </lineage>
</organism>
<dbReference type="InterPro" id="IPR036291">
    <property type="entry name" value="NAD(P)-bd_dom_sf"/>
</dbReference>
<dbReference type="Gene3D" id="3.40.50.720">
    <property type="entry name" value="NAD(P)-binding Rossmann-like Domain"/>
    <property type="match status" value="1"/>
</dbReference>
<dbReference type="SUPFAM" id="SSF51735">
    <property type="entry name" value="NAD(P)-binding Rossmann-fold domains"/>
    <property type="match status" value="1"/>
</dbReference>
<feature type="region of interest" description="Disordered" evidence="2">
    <location>
        <begin position="1"/>
        <end position="21"/>
    </location>
</feature>
<sequence length="306" mass="32188">MTDSKHSGTPDQVRGDEEQADTAQEGHLFIFGMGYAAQVLAKALRAQGWQVSGTGRAGTIDFADSAAVHAALAQASHVLSSVPPAREGGDPVLGTYGAALANWPGAWIGYWSSTGVYGDARGAWVDETAPIGGGRRSARVAADLAWQALDPRVRVLRLPGIYGPGRSVIDKLREGTAHRIIARDQVFSRIHVDDIAGATIAAFAGPPGVYNLADDEPASQNAVVEEAARLTGLPLPPLLTADEAQLSPMARGFYAESRRVAAGKARRVLGWRPAYPTYREGLRALSAMTSPTIASAEPPAASSDQR</sequence>
<protein>
    <submittedName>
        <fullName evidence="3">Nucleoside-diphosphate-sugar epimerase</fullName>
    </submittedName>
</protein>
<evidence type="ECO:0000256" key="1">
    <source>
        <dbReference type="ARBA" id="ARBA00023027"/>
    </source>
</evidence>
<gene>
    <name evidence="3" type="ORF">J2792_001458</name>
</gene>
<accession>A0ABU1ML01</accession>